<name>A0A0U4P6B9_9PSED</name>
<dbReference type="Pfam" id="PF00389">
    <property type="entry name" value="2-Hacid_dh"/>
    <property type="match status" value="1"/>
</dbReference>
<dbReference type="KEGG" id="por:APT59_09080"/>
<dbReference type="Proteomes" id="UP000064137">
    <property type="component" value="Chromosome"/>
</dbReference>
<dbReference type="SUPFAM" id="SSF51735">
    <property type="entry name" value="NAD(P)-binding Rossmann-fold domains"/>
    <property type="match status" value="1"/>
</dbReference>
<evidence type="ECO:0000256" key="1">
    <source>
        <dbReference type="ARBA" id="ARBA00022857"/>
    </source>
</evidence>
<reference evidence="7 8" key="1">
    <citation type="submission" date="2016-01" db="EMBL/GenBank/DDBJ databases">
        <title>Annotation of Pseudomonas oryzihabitans USDA-ARS-USMARC-56511.</title>
        <authorList>
            <person name="Harhay G.P."/>
            <person name="Harhay D.M."/>
            <person name="Smith T.P.L."/>
            <person name="Bono J.L."/>
            <person name="Heaton M.P."/>
            <person name="Clawson M.L."/>
            <person name="Chitko-Mckown C.G."/>
            <person name="Capik S.F."/>
            <person name="DeDonder K.D."/>
            <person name="Apley M.D."/>
            <person name="Lubbers B.V."/>
            <person name="White B.J."/>
            <person name="Larson R.L."/>
        </authorList>
    </citation>
    <scope>NUCLEOTIDE SEQUENCE [LARGE SCALE GENOMIC DNA]</scope>
    <source>
        <strain evidence="7 8">USDA-ARS-USMARC-56511</strain>
    </source>
</reference>
<accession>A0A0U4P6B9</accession>
<dbReference type="Gene3D" id="3.40.50.720">
    <property type="entry name" value="NAD(P)-binding Rossmann-like Domain"/>
    <property type="match status" value="2"/>
</dbReference>
<dbReference type="InterPro" id="IPR050223">
    <property type="entry name" value="D-isomer_2-hydroxyacid_DH"/>
</dbReference>
<dbReference type="AlphaFoldDB" id="A0A0U4P6B9"/>
<sequence length="316" mass="33346">MAEQKDRPVLLQVGPLLPALQDALAARHEILRFWEAPDQARLLSERGQEVRALVTSGVHGATRELMSALPGLKAVFSFGVGYDSIDIAAARDLGVAVSNTPGVLDDCVADTAFALLIDVARGITAADRFVRRGDWRSGKFPLTSRLAGKTCGIVGLGNIGKSIAHRVQAFGMDVAYHGRHQQTDVPYQYHASLEELAKAADFLVLSLPGGPATDGLIDAGILAALGPRGYLINIARGSVVDEQALVEALQSGALGGAGLDVFADEPQVPKALLALDNVVLTPHLGSGTRETRQAMADLVLANVERYFTDGTLVTPV</sequence>
<evidence type="ECO:0000313" key="7">
    <source>
        <dbReference type="EMBL" id="ALZ84351.1"/>
    </source>
</evidence>
<dbReference type="InterPro" id="IPR036291">
    <property type="entry name" value="NAD(P)-bd_dom_sf"/>
</dbReference>
<dbReference type="GO" id="GO:0005829">
    <property type="term" value="C:cytosol"/>
    <property type="evidence" value="ECO:0007669"/>
    <property type="project" value="TreeGrafter"/>
</dbReference>
<dbReference type="InterPro" id="IPR006139">
    <property type="entry name" value="D-isomer_2_OHA_DH_cat_dom"/>
</dbReference>
<dbReference type="GO" id="GO:0030267">
    <property type="term" value="F:glyoxylate reductase (NADPH) activity"/>
    <property type="evidence" value="ECO:0007669"/>
    <property type="project" value="TreeGrafter"/>
</dbReference>
<evidence type="ECO:0000256" key="3">
    <source>
        <dbReference type="ARBA" id="ARBA00023027"/>
    </source>
</evidence>
<feature type="domain" description="D-isomer specific 2-hydroxyacid dehydrogenase NAD-binding" evidence="6">
    <location>
        <begin position="113"/>
        <end position="285"/>
    </location>
</feature>
<dbReference type="RefSeq" id="WP_059314548.1">
    <property type="nucleotide sequence ID" value="NZ_CP013987.1"/>
</dbReference>
<proteinExistence type="inferred from homology"/>
<dbReference type="CDD" id="cd12156">
    <property type="entry name" value="HPPR"/>
    <property type="match status" value="1"/>
</dbReference>
<feature type="domain" description="D-isomer specific 2-hydroxyacid dehydrogenase catalytic" evidence="5">
    <location>
        <begin position="21"/>
        <end position="315"/>
    </location>
</feature>
<keyword evidence="2 4" id="KW-0560">Oxidoreductase</keyword>
<evidence type="ECO:0000256" key="4">
    <source>
        <dbReference type="RuleBase" id="RU003719"/>
    </source>
</evidence>
<dbReference type="GO" id="GO:0051287">
    <property type="term" value="F:NAD binding"/>
    <property type="evidence" value="ECO:0007669"/>
    <property type="project" value="InterPro"/>
</dbReference>
<dbReference type="FunFam" id="3.40.50.720:FF:000213">
    <property type="entry name" value="Putative 2-hydroxyacid dehydrogenase"/>
    <property type="match status" value="1"/>
</dbReference>
<keyword evidence="1" id="KW-0521">NADP</keyword>
<dbReference type="PANTHER" id="PTHR10996:SF178">
    <property type="entry name" value="2-HYDROXYACID DEHYDROGENASE YGL185C-RELATED"/>
    <property type="match status" value="1"/>
</dbReference>
<dbReference type="SUPFAM" id="SSF52283">
    <property type="entry name" value="Formate/glycerate dehydrogenase catalytic domain-like"/>
    <property type="match status" value="1"/>
</dbReference>
<dbReference type="Pfam" id="PF02826">
    <property type="entry name" value="2-Hacid_dh_C"/>
    <property type="match status" value="1"/>
</dbReference>
<evidence type="ECO:0000256" key="2">
    <source>
        <dbReference type="ARBA" id="ARBA00023002"/>
    </source>
</evidence>
<gene>
    <name evidence="7" type="ORF">APT59_09080</name>
</gene>
<dbReference type="OrthoDB" id="9805416at2"/>
<dbReference type="GO" id="GO:0016618">
    <property type="term" value="F:hydroxypyruvate reductase [NAD(P)H] activity"/>
    <property type="evidence" value="ECO:0007669"/>
    <property type="project" value="TreeGrafter"/>
</dbReference>
<keyword evidence="3" id="KW-0520">NAD</keyword>
<evidence type="ECO:0000259" key="5">
    <source>
        <dbReference type="Pfam" id="PF00389"/>
    </source>
</evidence>
<comment type="similarity">
    <text evidence="4">Belongs to the D-isomer specific 2-hydroxyacid dehydrogenase family.</text>
</comment>
<protein>
    <submittedName>
        <fullName evidence="7">Hydroxyacid dehydrogenase</fullName>
    </submittedName>
</protein>
<dbReference type="PANTHER" id="PTHR10996">
    <property type="entry name" value="2-HYDROXYACID DEHYDROGENASE-RELATED"/>
    <property type="match status" value="1"/>
</dbReference>
<dbReference type="InterPro" id="IPR006140">
    <property type="entry name" value="D-isomer_DH_NAD-bd"/>
</dbReference>
<evidence type="ECO:0000259" key="6">
    <source>
        <dbReference type="Pfam" id="PF02826"/>
    </source>
</evidence>
<organism evidence="7 8">
    <name type="scientific">Pseudomonas oryzihabitans</name>
    <dbReference type="NCBI Taxonomy" id="47885"/>
    <lineage>
        <taxon>Bacteria</taxon>
        <taxon>Pseudomonadati</taxon>
        <taxon>Pseudomonadota</taxon>
        <taxon>Gammaproteobacteria</taxon>
        <taxon>Pseudomonadales</taxon>
        <taxon>Pseudomonadaceae</taxon>
        <taxon>Pseudomonas</taxon>
    </lineage>
</organism>
<evidence type="ECO:0000313" key="8">
    <source>
        <dbReference type="Proteomes" id="UP000064137"/>
    </source>
</evidence>
<dbReference type="EMBL" id="CP013987">
    <property type="protein sequence ID" value="ALZ84351.1"/>
    <property type="molecule type" value="Genomic_DNA"/>
</dbReference>